<dbReference type="UniPathway" id="UPA00667"/>
<comment type="pathway">
    <text evidence="2">Glycan metabolism; L-arabinan degradation.</text>
</comment>
<dbReference type="InterPro" id="IPR010720">
    <property type="entry name" value="Alpha-L-AF_C"/>
</dbReference>
<dbReference type="Pfam" id="PF22848">
    <property type="entry name" value="ASD1_dom"/>
    <property type="match status" value="1"/>
</dbReference>
<organism evidence="11 12">
    <name type="scientific">Bionectria ochroleuca</name>
    <name type="common">Gliocladium roseum</name>
    <dbReference type="NCBI Taxonomy" id="29856"/>
    <lineage>
        <taxon>Eukaryota</taxon>
        <taxon>Fungi</taxon>
        <taxon>Dikarya</taxon>
        <taxon>Ascomycota</taxon>
        <taxon>Pezizomycotina</taxon>
        <taxon>Sordariomycetes</taxon>
        <taxon>Hypocreomycetidae</taxon>
        <taxon>Hypocreales</taxon>
        <taxon>Bionectriaceae</taxon>
        <taxon>Clonostachys</taxon>
    </lineage>
</organism>
<evidence type="ECO:0000259" key="9">
    <source>
        <dbReference type="Pfam" id="PF06964"/>
    </source>
</evidence>
<evidence type="ECO:0000256" key="4">
    <source>
        <dbReference type="ARBA" id="ARBA00012670"/>
    </source>
</evidence>
<evidence type="ECO:0000256" key="3">
    <source>
        <dbReference type="ARBA" id="ARBA00007186"/>
    </source>
</evidence>
<evidence type="ECO:0000259" key="10">
    <source>
        <dbReference type="Pfam" id="PF22848"/>
    </source>
</evidence>
<feature type="domain" description="Alpha-L-arabinofuranosidase C-terminal" evidence="9">
    <location>
        <begin position="370"/>
        <end position="426"/>
    </location>
</feature>
<comment type="caution">
    <text evidence="11">The sequence shown here is derived from an EMBL/GenBank/DDBJ whole genome shotgun (WGS) entry which is preliminary data.</text>
</comment>
<accession>A0A8H7NH57</accession>
<dbReference type="AlphaFoldDB" id="A0A8H7NH57"/>
<dbReference type="EMBL" id="JADCTT010000003">
    <property type="protein sequence ID" value="KAF9755560.1"/>
    <property type="molecule type" value="Genomic_DNA"/>
</dbReference>
<reference evidence="11" key="1">
    <citation type="submission" date="2020-10" db="EMBL/GenBank/DDBJ databases">
        <title>High-Quality Genome Resource of Clonostachys rosea strain S41 by Oxford Nanopore Long-Read Sequencing.</title>
        <authorList>
            <person name="Wang H."/>
        </authorList>
    </citation>
    <scope>NUCLEOTIDE SEQUENCE</scope>
    <source>
        <strain evidence="11">S41</strain>
    </source>
</reference>
<evidence type="ECO:0000256" key="7">
    <source>
        <dbReference type="ARBA" id="ARBA00023295"/>
    </source>
</evidence>
<evidence type="ECO:0000256" key="2">
    <source>
        <dbReference type="ARBA" id="ARBA00004834"/>
    </source>
</evidence>
<name>A0A8H7NH57_BIOOC</name>
<evidence type="ECO:0000256" key="1">
    <source>
        <dbReference type="ARBA" id="ARBA00001462"/>
    </source>
</evidence>
<keyword evidence="7" id="KW-0326">Glycosidase</keyword>
<dbReference type="Pfam" id="PF06964">
    <property type="entry name" value="Alpha-L-AF_C"/>
    <property type="match status" value="1"/>
</dbReference>
<dbReference type="InterPro" id="IPR055235">
    <property type="entry name" value="ASD1_cat"/>
</dbReference>
<evidence type="ECO:0000256" key="6">
    <source>
        <dbReference type="ARBA" id="ARBA00023277"/>
    </source>
</evidence>
<dbReference type="GO" id="GO:0046373">
    <property type="term" value="P:L-arabinose metabolic process"/>
    <property type="evidence" value="ECO:0007669"/>
    <property type="project" value="InterPro"/>
</dbReference>
<dbReference type="Gene3D" id="3.20.20.80">
    <property type="entry name" value="Glycosidases"/>
    <property type="match status" value="1"/>
</dbReference>
<dbReference type="InterPro" id="IPR017853">
    <property type="entry name" value="GH"/>
</dbReference>
<evidence type="ECO:0000256" key="8">
    <source>
        <dbReference type="ARBA" id="ARBA00037415"/>
    </source>
</evidence>
<evidence type="ECO:0000313" key="11">
    <source>
        <dbReference type="EMBL" id="KAF9755560.1"/>
    </source>
</evidence>
<dbReference type="Proteomes" id="UP000616885">
    <property type="component" value="Unassembled WGS sequence"/>
</dbReference>
<gene>
    <name evidence="11" type="ORF">IM811_011001</name>
</gene>
<keyword evidence="6" id="KW-0119">Carbohydrate metabolism</keyword>
<comment type="function">
    <text evidence="8">Alpha-L-arabinofuranosidase involved in the degradation of arabinoxylan, a major component of plant hemicellulose. Acts only on small linear 1,5-alpha-linked L-arabinofuranosyl oligosaccharides.</text>
</comment>
<evidence type="ECO:0000256" key="5">
    <source>
        <dbReference type="ARBA" id="ARBA00022801"/>
    </source>
</evidence>
<evidence type="ECO:0000313" key="12">
    <source>
        <dbReference type="Proteomes" id="UP000616885"/>
    </source>
</evidence>
<dbReference type="PANTHER" id="PTHR43576:SF3">
    <property type="entry name" value="ALPHA-L-ARABINOFURANOSIDASE C"/>
    <property type="match status" value="1"/>
</dbReference>
<dbReference type="SUPFAM" id="SSF51445">
    <property type="entry name" value="(Trans)glycosidases"/>
    <property type="match status" value="1"/>
</dbReference>
<feature type="domain" description="Alpha-L-arabinofuranosidase 1 catalytic" evidence="10">
    <location>
        <begin position="127"/>
        <end position="332"/>
    </location>
</feature>
<protein>
    <recommendedName>
        <fullName evidence="4">non-reducing end alpha-L-arabinofuranosidase</fullName>
        <ecNumber evidence="4">3.2.1.55</ecNumber>
    </recommendedName>
</protein>
<dbReference type="PANTHER" id="PTHR43576">
    <property type="entry name" value="ALPHA-L-ARABINOFURANOSIDASE C-RELATED"/>
    <property type="match status" value="1"/>
</dbReference>
<keyword evidence="5" id="KW-0378">Hydrolase</keyword>
<dbReference type="GO" id="GO:0046556">
    <property type="term" value="F:alpha-L-arabinofuranosidase activity"/>
    <property type="evidence" value="ECO:0007669"/>
    <property type="project" value="UniProtKB-EC"/>
</dbReference>
<proteinExistence type="inferred from homology"/>
<comment type="catalytic activity">
    <reaction evidence="1">
        <text>Hydrolysis of terminal non-reducing alpha-L-arabinofuranoside residues in alpha-L-arabinosides.</text>
        <dbReference type="EC" id="3.2.1.55"/>
    </reaction>
</comment>
<comment type="similarity">
    <text evidence="3">Belongs to the glycosyl hydrolase 51 family.</text>
</comment>
<dbReference type="GO" id="GO:0031222">
    <property type="term" value="P:arabinan catabolic process"/>
    <property type="evidence" value="ECO:0007669"/>
    <property type="project" value="UniProtKB-UniPathway"/>
</dbReference>
<dbReference type="EC" id="3.2.1.55" evidence="4"/>
<sequence>MTSYTKIGDDERPSISIDPSLTIAKIEDNVYGGFTEYAKTDHLPLTPSQLTSSFNHTLSSSLAATPAQTPTLPCPPHKFDLLFKAKDMNAMAYHPNQAHGQVHLRRSLRPRQPLSDEHGFRKDVIEAMKELRVPVVRYPGGNFCATYHWIDGVGPRENRPGRPELAWIGTESNAIGTDEFLKWCEIVGTEPYLCLNFGTGTLDEALGWLEYCNSDRNSYYANLRRKNGREKPYKVKYWALGNEVWGPWQVEQMTKEDYAKKAYQWAKALKLLDPSIELILCGETGHSTWDAYVLKECVRFDLHGLGGSTTASLIDMHSIHIYTASSEHLKNVTAPRSAERAIQISASLIDLARIENKVPPTVRKQKICFDEWNVWDPVRAPGEEGAEEKYNLSDALAVAVWLNVFIRQAEYVGMANIAQSVNVISPS</sequence>